<feature type="domain" description="MacB-like periplasmic core" evidence="9">
    <location>
        <begin position="478"/>
        <end position="681"/>
    </location>
</feature>
<feature type="domain" description="ABC3 transporter permease C-terminal" evidence="8">
    <location>
        <begin position="713"/>
        <end position="830"/>
    </location>
</feature>
<dbReference type="PANTHER" id="PTHR30489">
    <property type="entry name" value="LIPOPROTEIN-RELEASING SYSTEM TRANSMEMBRANE PROTEIN LOLE"/>
    <property type="match status" value="1"/>
</dbReference>
<dbReference type="PANTHER" id="PTHR30489:SF0">
    <property type="entry name" value="LIPOPROTEIN-RELEASING SYSTEM TRANSMEMBRANE PROTEIN LOLE"/>
    <property type="match status" value="1"/>
</dbReference>
<feature type="transmembrane region" description="Helical" evidence="7">
    <location>
        <begin position="476"/>
        <end position="494"/>
    </location>
</feature>
<protein>
    <submittedName>
        <fullName evidence="10">ABC-type antimicrobial peptide transport system permease subunit</fullName>
    </submittedName>
</protein>
<sequence>MSIILKHVVRNIREKKFRTLILLLSIFLSTAVLFAGLSLNSVINETYSKMLQGVYGNTNIVLKKNGDAPFYAPSDIMLDSVSIGQRIDQLYMNGKWKSADKDVRVSLCGMNVEQAKDAELVSPLRQLDGYGSDETMIMISQKTASDYGLNLGDAIEIEHSLGNETFTIGAISETNGIFYSETGQILLVTSLDELNRIYGMDKAVNQTLIQVPKDELDKAINTLADQNVHFTVQQTNAADTLVRDEETFQITMMLAIIIIVLISAYVISTLSKLILAERMPVIGTFRSIGFSKRMMNRVILLEFFVYGLLGSTLGVVFAYIILPYTASIFNEYKEYDVKLVTDLPLSQLTIAYLFGLLFPVGINFLRIHKANSTPLKDLILNTQHVSQQHSRITTMIGISFLGAAFILYYLNNTDHLLMAIFSVLCLFISIVLLTPRMLNGLSNLFHLFVKQTRSGNLILSTKNIANNKIVSNNSSMIIVVLLLLLMVGMVSSGIDQFLTNSFKKDFDVTVRGSEGGELEPGLIENVKAMDEVSRTYYDHVSLAEYQVNGNRETFSVHGVDDIREFDTFYSGITLLGDAETKMKEVRNGIIIDEYQLDKYDLKIGETILLQPLDDNFQPLADGFIEVVISGAMESSAFSQNRNTVLIHQEYFAQHFDGFFNQLSVKIKDEDKAEDVKEAIADQFMDTPITVMTFDEMIASQKATIDTLINGIKVIIAMGLVVGLLGISNNLLVSFSQRKKQYAVLYSVCMSRMQIIRMLFWEMFITFIAVVMISLLGGLALNKLMTKLLYAIGLRIEYQFTFELFGILCAFVFILLILSTIPVARQVFKLNMMKELRYE</sequence>
<accession>A0ABS2R1Z1</accession>
<name>A0ABS2R1Z1_9BACI</name>
<feature type="transmembrane region" description="Helical" evidence="7">
    <location>
        <begin position="758"/>
        <end position="779"/>
    </location>
</feature>
<keyword evidence="6 7" id="KW-0472">Membrane</keyword>
<feature type="transmembrane region" description="Helical" evidence="7">
    <location>
        <begin position="799"/>
        <end position="823"/>
    </location>
</feature>
<feature type="transmembrane region" description="Helical" evidence="7">
    <location>
        <begin position="392"/>
        <end position="410"/>
    </location>
</feature>
<evidence type="ECO:0000259" key="8">
    <source>
        <dbReference type="Pfam" id="PF02687"/>
    </source>
</evidence>
<reference evidence="10 11" key="1">
    <citation type="submission" date="2021-01" db="EMBL/GenBank/DDBJ databases">
        <title>Genomic Encyclopedia of Type Strains, Phase IV (KMG-IV): sequencing the most valuable type-strain genomes for metagenomic binning, comparative biology and taxonomic classification.</title>
        <authorList>
            <person name="Goeker M."/>
        </authorList>
    </citation>
    <scope>NUCLEOTIDE SEQUENCE [LARGE SCALE GENOMIC DNA]</scope>
    <source>
        <strain evidence="10 11">DSM 105453</strain>
    </source>
</reference>
<dbReference type="InterPro" id="IPR051447">
    <property type="entry name" value="Lipoprotein-release_system"/>
</dbReference>
<dbReference type="InterPro" id="IPR025857">
    <property type="entry name" value="MacB_PCD"/>
</dbReference>
<evidence type="ECO:0000256" key="2">
    <source>
        <dbReference type="ARBA" id="ARBA00005236"/>
    </source>
</evidence>
<comment type="caution">
    <text evidence="10">The sequence shown here is derived from an EMBL/GenBank/DDBJ whole genome shotgun (WGS) entry which is preliminary data.</text>
</comment>
<dbReference type="RefSeq" id="WP_205178560.1">
    <property type="nucleotide sequence ID" value="NZ_JAFBFH010000003.1"/>
</dbReference>
<keyword evidence="3" id="KW-1003">Cell membrane</keyword>
<evidence type="ECO:0000256" key="6">
    <source>
        <dbReference type="ARBA" id="ARBA00023136"/>
    </source>
</evidence>
<dbReference type="Proteomes" id="UP000823485">
    <property type="component" value="Unassembled WGS sequence"/>
</dbReference>
<feature type="transmembrane region" description="Helical" evidence="7">
    <location>
        <begin position="416"/>
        <end position="434"/>
    </location>
</feature>
<feature type="domain" description="ABC3 transporter permease C-terminal" evidence="8">
    <location>
        <begin position="254"/>
        <end position="362"/>
    </location>
</feature>
<evidence type="ECO:0000256" key="5">
    <source>
        <dbReference type="ARBA" id="ARBA00022989"/>
    </source>
</evidence>
<evidence type="ECO:0000259" key="9">
    <source>
        <dbReference type="Pfam" id="PF12704"/>
    </source>
</evidence>
<gene>
    <name evidence="10" type="ORF">JOC94_000627</name>
</gene>
<feature type="transmembrane region" description="Helical" evidence="7">
    <location>
        <begin position="252"/>
        <end position="276"/>
    </location>
</feature>
<organism evidence="10 11">
    <name type="scientific">Siminovitchia thermophila</name>
    <dbReference type="NCBI Taxonomy" id="1245522"/>
    <lineage>
        <taxon>Bacteria</taxon>
        <taxon>Bacillati</taxon>
        <taxon>Bacillota</taxon>
        <taxon>Bacilli</taxon>
        <taxon>Bacillales</taxon>
        <taxon>Bacillaceae</taxon>
        <taxon>Siminovitchia</taxon>
    </lineage>
</organism>
<evidence type="ECO:0000313" key="11">
    <source>
        <dbReference type="Proteomes" id="UP000823485"/>
    </source>
</evidence>
<evidence type="ECO:0000313" key="10">
    <source>
        <dbReference type="EMBL" id="MBM7713658.1"/>
    </source>
</evidence>
<feature type="transmembrane region" description="Helical" evidence="7">
    <location>
        <begin position="297"/>
        <end position="325"/>
    </location>
</feature>
<keyword evidence="4 7" id="KW-0812">Transmembrane</keyword>
<evidence type="ECO:0000256" key="4">
    <source>
        <dbReference type="ARBA" id="ARBA00022692"/>
    </source>
</evidence>
<keyword evidence="5 7" id="KW-1133">Transmembrane helix</keyword>
<feature type="transmembrane region" description="Helical" evidence="7">
    <location>
        <begin position="20"/>
        <end position="39"/>
    </location>
</feature>
<feature type="transmembrane region" description="Helical" evidence="7">
    <location>
        <begin position="713"/>
        <end position="732"/>
    </location>
</feature>
<proteinExistence type="inferred from homology"/>
<comment type="subcellular location">
    <subcellularLocation>
        <location evidence="1">Cell membrane</location>
        <topology evidence="1">Multi-pass membrane protein</topology>
    </subcellularLocation>
</comment>
<dbReference type="EMBL" id="JAFBFH010000003">
    <property type="protein sequence ID" value="MBM7713658.1"/>
    <property type="molecule type" value="Genomic_DNA"/>
</dbReference>
<dbReference type="Pfam" id="PF02687">
    <property type="entry name" value="FtsX"/>
    <property type="match status" value="2"/>
</dbReference>
<evidence type="ECO:0000256" key="1">
    <source>
        <dbReference type="ARBA" id="ARBA00004651"/>
    </source>
</evidence>
<keyword evidence="11" id="KW-1185">Reference proteome</keyword>
<comment type="similarity">
    <text evidence="2">Belongs to the ABC-4 integral membrane protein family. LolC/E subfamily.</text>
</comment>
<feature type="transmembrane region" description="Helical" evidence="7">
    <location>
        <begin position="345"/>
        <end position="365"/>
    </location>
</feature>
<dbReference type="InterPro" id="IPR003838">
    <property type="entry name" value="ABC3_permease_C"/>
</dbReference>
<dbReference type="Pfam" id="PF12704">
    <property type="entry name" value="MacB_PCD"/>
    <property type="match status" value="1"/>
</dbReference>
<evidence type="ECO:0000256" key="7">
    <source>
        <dbReference type="SAM" id="Phobius"/>
    </source>
</evidence>
<evidence type="ECO:0000256" key="3">
    <source>
        <dbReference type="ARBA" id="ARBA00022475"/>
    </source>
</evidence>